<organism evidence="3 4">
    <name type="scientific">Candidatus Falkowbacteria bacterium CG02_land_8_20_14_3_00_36_14</name>
    <dbReference type="NCBI Taxonomy" id="1974560"/>
    <lineage>
        <taxon>Bacteria</taxon>
        <taxon>Candidatus Falkowiibacteriota</taxon>
    </lineage>
</organism>
<sequence>MKSDKNILIINSSPDNFQPIFNLLLELDIIDFSFSLFWSGKKEWFNKKFKEKKWLEKKIYLGPPIGNSFYFLFFIITLPLNYLLSFIYILPYKYFKKIDTIICLGINEKIIFTPLAKILKIKVLWLENSDFYLPNFYPPKKLLFLYKIYSRLVHIISFTKLTEEKLINIGIKKANIRLIPLGTKLNQYNHQENIFSKIARTEILKFNHKFFTIGTITELNKDQNIEILFRAIKTCLAIIPNMQIIIVGEGEERKNLAWLAKKMVIDNIVWFVGKQSYLKKWLDSFDIFVSTNKFFNLDDLETILKVMASKIPIIGPSKAGLEYVINNSANNLSEFLIAFNNSDELAGKIIKLFKDKNLRQKLGQINNINVEKNFNMAKQAEEFKKIL</sequence>
<evidence type="ECO:0000256" key="1">
    <source>
        <dbReference type="SAM" id="Phobius"/>
    </source>
</evidence>
<dbReference type="AlphaFoldDB" id="A0A2M7DN95"/>
<protein>
    <recommendedName>
        <fullName evidence="2">Glycosyl transferase family 1 domain-containing protein</fullName>
    </recommendedName>
</protein>
<evidence type="ECO:0000313" key="4">
    <source>
        <dbReference type="Proteomes" id="UP000228896"/>
    </source>
</evidence>
<feature type="transmembrane region" description="Helical" evidence="1">
    <location>
        <begin position="69"/>
        <end position="90"/>
    </location>
</feature>
<dbReference type="EMBL" id="PETS01000073">
    <property type="protein sequence ID" value="PIV51226.1"/>
    <property type="molecule type" value="Genomic_DNA"/>
</dbReference>
<reference evidence="4" key="1">
    <citation type="submission" date="2017-09" db="EMBL/GenBank/DDBJ databases">
        <title>Depth-based differentiation of microbial function through sediment-hosted aquifers and enrichment of novel symbionts in the deep terrestrial subsurface.</title>
        <authorList>
            <person name="Probst A.J."/>
            <person name="Ladd B."/>
            <person name="Jarett J.K."/>
            <person name="Geller-Mcgrath D.E."/>
            <person name="Sieber C.M.K."/>
            <person name="Emerson J.B."/>
            <person name="Anantharaman K."/>
            <person name="Thomas B.C."/>
            <person name="Malmstrom R."/>
            <person name="Stieglmeier M."/>
            <person name="Klingl A."/>
            <person name="Woyke T."/>
            <person name="Ryan C.M."/>
            <person name="Banfield J.F."/>
        </authorList>
    </citation>
    <scope>NUCLEOTIDE SEQUENCE [LARGE SCALE GENOMIC DNA]</scope>
</reference>
<dbReference type="Proteomes" id="UP000228896">
    <property type="component" value="Unassembled WGS sequence"/>
</dbReference>
<dbReference type="GO" id="GO:0016757">
    <property type="term" value="F:glycosyltransferase activity"/>
    <property type="evidence" value="ECO:0007669"/>
    <property type="project" value="InterPro"/>
</dbReference>
<dbReference type="PANTHER" id="PTHR12526:SF630">
    <property type="entry name" value="GLYCOSYLTRANSFERASE"/>
    <property type="match status" value="1"/>
</dbReference>
<keyword evidence="1" id="KW-0472">Membrane</keyword>
<dbReference type="Pfam" id="PF00534">
    <property type="entry name" value="Glycos_transf_1"/>
    <property type="match status" value="1"/>
</dbReference>
<name>A0A2M7DN95_9BACT</name>
<proteinExistence type="predicted"/>
<evidence type="ECO:0000259" key="2">
    <source>
        <dbReference type="Pfam" id="PF00534"/>
    </source>
</evidence>
<feature type="domain" description="Glycosyl transferase family 1" evidence="2">
    <location>
        <begin position="203"/>
        <end position="364"/>
    </location>
</feature>
<accession>A0A2M7DN95</accession>
<keyword evidence="1" id="KW-1133">Transmembrane helix</keyword>
<dbReference type="InterPro" id="IPR001296">
    <property type="entry name" value="Glyco_trans_1"/>
</dbReference>
<dbReference type="PANTHER" id="PTHR12526">
    <property type="entry name" value="GLYCOSYLTRANSFERASE"/>
    <property type="match status" value="1"/>
</dbReference>
<dbReference type="Gene3D" id="3.40.50.2000">
    <property type="entry name" value="Glycogen Phosphorylase B"/>
    <property type="match status" value="2"/>
</dbReference>
<dbReference type="SUPFAM" id="SSF53756">
    <property type="entry name" value="UDP-Glycosyltransferase/glycogen phosphorylase"/>
    <property type="match status" value="1"/>
</dbReference>
<comment type="caution">
    <text evidence="3">The sequence shown here is derived from an EMBL/GenBank/DDBJ whole genome shotgun (WGS) entry which is preliminary data.</text>
</comment>
<gene>
    <name evidence="3" type="ORF">COS18_03115</name>
</gene>
<keyword evidence="1" id="KW-0812">Transmembrane</keyword>
<evidence type="ECO:0000313" key="3">
    <source>
        <dbReference type="EMBL" id="PIV51226.1"/>
    </source>
</evidence>